<organism evidence="1 2">
    <name type="scientific">Caenorhabditis angaria</name>
    <dbReference type="NCBI Taxonomy" id="860376"/>
    <lineage>
        <taxon>Eukaryota</taxon>
        <taxon>Metazoa</taxon>
        <taxon>Ecdysozoa</taxon>
        <taxon>Nematoda</taxon>
        <taxon>Chromadorea</taxon>
        <taxon>Rhabditida</taxon>
        <taxon>Rhabditina</taxon>
        <taxon>Rhabditomorpha</taxon>
        <taxon>Rhabditoidea</taxon>
        <taxon>Rhabditidae</taxon>
        <taxon>Peloderinae</taxon>
        <taxon>Caenorhabditis</taxon>
    </lineage>
</organism>
<evidence type="ECO:0000313" key="2">
    <source>
        <dbReference type="Proteomes" id="UP001152747"/>
    </source>
</evidence>
<protein>
    <submittedName>
        <fullName evidence="1">Uncharacterized protein</fullName>
    </submittedName>
</protein>
<dbReference type="Proteomes" id="UP001152747">
    <property type="component" value="Unassembled WGS sequence"/>
</dbReference>
<proteinExistence type="predicted"/>
<accession>A0A9P1IL88</accession>
<dbReference type="OrthoDB" id="5788621at2759"/>
<dbReference type="EMBL" id="CANHGI010000004">
    <property type="protein sequence ID" value="CAI5447649.1"/>
    <property type="molecule type" value="Genomic_DNA"/>
</dbReference>
<dbReference type="AlphaFoldDB" id="A0A9P1IL88"/>
<keyword evidence="2" id="KW-1185">Reference proteome</keyword>
<name>A0A9P1IL88_9PELO</name>
<gene>
    <name evidence="1" type="ORF">CAMP_LOCUS10286</name>
</gene>
<comment type="caution">
    <text evidence="1">The sequence shown here is derived from an EMBL/GenBank/DDBJ whole genome shotgun (WGS) entry which is preliminary data.</text>
</comment>
<evidence type="ECO:0000313" key="1">
    <source>
        <dbReference type="EMBL" id="CAI5447649.1"/>
    </source>
</evidence>
<sequence>MKFTSILRKLIKSDDKIAANPKKSSKSRDILKFENVKQKIDNVWHRKTIIIRKNADLDFQLYILANSAYSYYEVYDLSKNFVEQLFDNTSRKTQILLVEAAISLKFQTLSDKWRMVEFLRANMSNPHILSTSGQLIHRPNSRAKTGQNVRCLIKSTCLYIIDYKENRVIAHVNLKLHVGFMSCVGDELYFTKLRKSQICADNKDFWSIRIGAATSSIDNLWREMARNHRFENLDQYFKFVRIFRVK</sequence>
<reference evidence="1" key="1">
    <citation type="submission" date="2022-11" db="EMBL/GenBank/DDBJ databases">
        <authorList>
            <person name="Kikuchi T."/>
        </authorList>
    </citation>
    <scope>NUCLEOTIDE SEQUENCE</scope>
    <source>
        <strain evidence="1">PS1010</strain>
    </source>
</reference>